<proteinExistence type="predicted"/>
<keyword evidence="5" id="KW-0240">DNA-directed RNA polymerase</keyword>
<sequence>MKKQQVPIESISLDKLNEDIIDGKNKHGRFHLRAATIEKCGTFANGRILAAIKQRWTEVLRQRIDAVNRGEQFTHLDSLTTSHYHVPEDLPKHMDQPEPAVSEFSDNEFDDAEVESAHPQQTLDSDAVIAGMAKETVVPEQKTNGQPEETTDTDDDLSISDISDLDDKEPETKDVVIGILDKVSRPSSKKTSTPMWRVKLKYGILQVNGVEVPFDNLEGEFEF</sequence>
<dbReference type="SUPFAM" id="SSF50784">
    <property type="entry name" value="Transcription factor IIA (TFIIA), beta-barrel domain"/>
    <property type="match status" value="1"/>
</dbReference>
<gene>
    <name evidence="5" type="ORF">BaOVIS_030480</name>
</gene>
<reference evidence="5" key="1">
    <citation type="submission" date="2019-12" db="EMBL/GenBank/DDBJ databases">
        <title>Genome sequence of Babesia ovis.</title>
        <authorList>
            <person name="Yamagishi J."/>
            <person name="Sevinc F."/>
            <person name="Xuan X."/>
        </authorList>
    </citation>
    <scope>NUCLEOTIDE SEQUENCE</scope>
    <source>
        <strain evidence="5">Selcuk</strain>
    </source>
</reference>
<keyword evidence="6" id="KW-1185">Reference proteome</keyword>
<accession>A0A9W5TF47</accession>
<keyword evidence="3" id="KW-0539">Nucleus</keyword>
<evidence type="ECO:0000313" key="6">
    <source>
        <dbReference type="Proteomes" id="UP001057455"/>
    </source>
</evidence>
<evidence type="ECO:0000256" key="4">
    <source>
        <dbReference type="SAM" id="MobiDB-lite"/>
    </source>
</evidence>
<dbReference type="Proteomes" id="UP001057455">
    <property type="component" value="Unassembled WGS sequence"/>
</dbReference>
<evidence type="ECO:0000256" key="2">
    <source>
        <dbReference type="ARBA" id="ARBA00023163"/>
    </source>
</evidence>
<feature type="compositionally biased region" description="Acidic residues" evidence="4">
    <location>
        <begin position="149"/>
        <end position="169"/>
    </location>
</feature>
<feature type="region of interest" description="Disordered" evidence="4">
    <location>
        <begin position="137"/>
        <end position="170"/>
    </location>
</feature>
<comment type="caution">
    <text evidence="5">The sequence shown here is derived from an EMBL/GenBank/DDBJ whole genome shotgun (WGS) entry which is preliminary data.</text>
</comment>
<dbReference type="Gene3D" id="2.30.18.10">
    <property type="entry name" value="Transcription factor IIA (TFIIA), beta-barrel domain"/>
    <property type="match status" value="1"/>
</dbReference>
<evidence type="ECO:0000313" key="5">
    <source>
        <dbReference type="EMBL" id="GFE55644.1"/>
    </source>
</evidence>
<comment type="subcellular location">
    <subcellularLocation>
        <location evidence="1">Nucleus</location>
    </subcellularLocation>
</comment>
<name>A0A9W5TF47_BABOV</name>
<evidence type="ECO:0000256" key="3">
    <source>
        <dbReference type="ARBA" id="ARBA00023242"/>
    </source>
</evidence>
<dbReference type="GO" id="GO:0005672">
    <property type="term" value="C:transcription factor TFIIA complex"/>
    <property type="evidence" value="ECO:0007669"/>
    <property type="project" value="InterPro"/>
</dbReference>
<protein>
    <submittedName>
        <fullName evidence="5">DNA-directed RNA polymerase II large</fullName>
    </submittedName>
</protein>
<evidence type="ECO:0000256" key="1">
    <source>
        <dbReference type="ARBA" id="ARBA00004123"/>
    </source>
</evidence>
<dbReference type="InterPro" id="IPR009088">
    <property type="entry name" value="TFIIA_b-brl"/>
</dbReference>
<dbReference type="OrthoDB" id="343448at2759"/>
<organism evidence="5 6">
    <name type="scientific">Babesia ovis</name>
    <dbReference type="NCBI Taxonomy" id="5869"/>
    <lineage>
        <taxon>Eukaryota</taxon>
        <taxon>Sar</taxon>
        <taxon>Alveolata</taxon>
        <taxon>Apicomplexa</taxon>
        <taxon>Aconoidasida</taxon>
        <taxon>Piroplasmida</taxon>
        <taxon>Babesiidae</taxon>
        <taxon>Babesia</taxon>
    </lineage>
</organism>
<keyword evidence="2" id="KW-0804">Transcription</keyword>
<dbReference type="GO" id="GO:0006367">
    <property type="term" value="P:transcription initiation at RNA polymerase II promoter"/>
    <property type="evidence" value="ECO:0007669"/>
    <property type="project" value="InterPro"/>
</dbReference>
<dbReference type="EMBL" id="BLIY01000023">
    <property type="protein sequence ID" value="GFE55644.1"/>
    <property type="molecule type" value="Genomic_DNA"/>
</dbReference>
<dbReference type="AlphaFoldDB" id="A0A9W5TF47"/>